<protein>
    <submittedName>
        <fullName evidence="1">Uncharacterized protein</fullName>
    </submittedName>
</protein>
<proteinExistence type="predicted"/>
<accession>A0AA36B9S0</accession>
<keyword evidence="2" id="KW-1185">Reference proteome</keyword>
<evidence type="ECO:0000313" key="2">
    <source>
        <dbReference type="Proteomes" id="UP001162480"/>
    </source>
</evidence>
<dbReference type="Proteomes" id="UP001162480">
    <property type="component" value="Chromosome 11"/>
</dbReference>
<reference evidence="1" key="1">
    <citation type="submission" date="2023-08" db="EMBL/GenBank/DDBJ databases">
        <authorList>
            <person name="Alioto T."/>
            <person name="Alioto T."/>
            <person name="Gomez Garrido J."/>
        </authorList>
    </citation>
    <scope>NUCLEOTIDE SEQUENCE</scope>
</reference>
<name>A0AA36B9S0_OCTVU</name>
<dbReference type="AlphaFoldDB" id="A0AA36B9S0"/>
<sequence length="69" mass="7823">MQKDKKASGKHWYRNAVINDESNNNSYDNVSSHDSLNNYYNAVRNGNSTTTKVSSYHCILHLMSLQSAV</sequence>
<dbReference type="EMBL" id="OX597824">
    <property type="protein sequence ID" value="CAI9730501.1"/>
    <property type="molecule type" value="Genomic_DNA"/>
</dbReference>
<evidence type="ECO:0000313" key="1">
    <source>
        <dbReference type="EMBL" id="CAI9730501.1"/>
    </source>
</evidence>
<organism evidence="1 2">
    <name type="scientific">Octopus vulgaris</name>
    <name type="common">Common octopus</name>
    <dbReference type="NCBI Taxonomy" id="6645"/>
    <lineage>
        <taxon>Eukaryota</taxon>
        <taxon>Metazoa</taxon>
        <taxon>Spiralia</taxon>
        <taxon>Lophotrochozoa</taxon>
        <taxon>Mollusca</taxon>
        <taxon>Cephalopoda</taxon>
        <taxon>Coleoidea</taxon>
        <taxon>Octopodiformes</taxon>
        <taxon>Octopoda</taxon>
        <taxon>Incirrata</taxon>
        <taxon>Octopodidae</taxon>
        <taxon>Octopus</taxon>
    </lineage>
</organism>
<gene>
    <name evidence="1" type="ORF">OCTVUL_1B001995</name>
</gene>